<feature type="transmembrane region" description="Helical" evidence="1">
    <location>
        <begin position="101"/>
        <end position="120"/>
    </location>
</feature>
<feature type="transmembrane region" description="Helical" evidence="1">
    <location>
        <begin position="62"/>
        <end position="89"/>
    </location>
</feature>
<protein>
    <submittedName>
        <fullName evidence="2">Uncharacterized protein</fullName>
    </submittedName>
</protein>
<dbReference type="Proteomes" id="UP000278962">
    <property type="component" value="Unassembled WGS sequence"/>
</dbReference>
<sequence length="192" mass="20457">MTSIIVQALLLRALDTLPTDLRARYEQEWRADLAELSGMARLSWALGLTRASRRLRAPHQRALARTLLPVFALDAITLAVAYFAAFALRFGGDLPSRYSDLFAQTLPAAIAGGLIAVAAVRGRAVSGALLATLIVIAYVALVQPVLVNSFEGLRPLNLPASVCLIFALLAGVGMTITRAGLALLRTAAQQTH</sequence>
<dbReference type="RefSeq" id="WP_121253352.1">
    <property type="nucleotide sequence ID" value="NZ_RBIL01000002.1"/>
</dbReference>
<keyword evidence="1" id="KW-0472">Membrane</keyword>
<comment type="caution">
    <text evidence="2">The sequence shown here is derived from an EMBL/GenBank/DDBJ whole genome shotgun (WGS) entry which is preliminary data.</text>
</comment>
<accession>A0A660KYG1</accession>
<feature type="transmembrane region" description="Helical" evidence="1">
    <location>
        <begin position="158"/>
        <end position="184"/>
    </location>
</feature>
<keyword evidence="3" id="KW-1185">Reference proteome</keyword>
<keyword evidence="1" id="KW-0812">Transmembrane</keyword>
<organism evidence="2 3">
    <name type="scientific">Solirubrobacter pauli</name>
    <dbReference type="NCBI Taxonomy" id="166793"/>
    <lineage>
        <taxon>Bacteria</taxon>
        <taxon>Bacillati</taxon>
        <taxon>Actinomycetota</taxon>
        <taxon>Thermoleophilia</taxon>
        <taxon>Solirubrobacterales</taxon>
        <taxon>Solirubrobacteraceae</taxon>
        <taxon>Solirubrobacter</taxon>
    </lineage>
</organism>
<gene>
    <name evidence="2" type="ORF">C8N24_3992</name>
</gene>
<reference evidence="2 3" key="1">
    <citation type="submission" date="2018-10" db="EMBL/GenBank/DDBJ databases">
        <title>Genomic Encyclopedia of Archaeal and Bacterial Type Strains, Phase II (KMG-II): from individual species to whole genera.</title>
        <authorList>
            <person name="Goeker M."/>
        </authorList>
    </citation>
    <scope>NUCLEOTIDE SEQUENCE [LARGE SCALE GENOMIC DNA]</scope>
    <source>
        <strain evidence="2 3">DSM 14954</strain>
    </source>
</reference>
<proteinExistence type="predicted"/>
<evidence type="ECO:0000256" key="1">
    <source>
        <dbReference type="SAM" id="Phobius"/>
    </source>
</evidence>
<evidence type="ECO:0000313" key="2">
    <source>
        <dbReference type="EMBL" id="RKQ85984.1"/>
    </source>
</evidence>
<name>A0A660KYG1_9ACTN</name>
<dbReference type="EMBL" id="RBIL01000002">
    <property type="protein sequence ID" value="RKQ85984.1"/>
    <property type="molecule type" value="Genomic_DNA"/>
</dbReference>
<dbReference type="AlphaFoldDB" id="A0A660KYG1"/>
<feature type="transmembrane region" description="Helical" evidence="1">
    <location>
        <begin position="127"/>
        <end position="146"/>
    </location>
</feature>
<evidence type="ECO:0000313" key="3">
    <source>
        <dbReference type="Proteomes" id="UP000278962"/>
    </source>
</evidence>
<keyword evidence="1" id="KW-1133">Transmembrane helix</keyword>